<protein>
    <submittedName>
        <fullName evidence="1">Uncharacterized protein</fullName>
    </submittedName>
</protein>
<dbReference type="GeneID" id="28996378"/>
<dbReference type="RefSeq" id="XP_018293551.1">
    <property type="nucleotide sequence ID" value="XM_018435472.1"/>
</dbReference>
<evidence type="ECO:0000313" key="1">
    <source>
        <dbReference type="EMBL" id="OAD75511.1"/>
    </source>
</evidence>
<proteinExistence type="predicted"/>
<dbReference type="InParanoid" id="A0A163ASL2"/>
<gene>
    <name evidence="1" type="ORF">PHYBLDRAFT_166749</name>
</gene>
<organism evidence="1 2">
    <name type="scientific">Phycomyces blakesleeanus (strain ATCC 8743b / DSM 1359 / FGSC 10004 / NBRC 33097 / NRRL 1555)</name>
    <dbReference type="NCBI Taxonomy" id="763407"/>
    <lineage>
        <taxon>Eukaryota</taxon>
        <taxon>Fungi</taxon>
        <taxon>Fungi incertae sedis</taxon>
        <taxon>Mucoromycota</taxon>
        <taxon>Mucoromycotina</taxon>
        <taxon>Mucoromycetes</taxon>
        <taxon>Mucorales</taxon>
        <taxon>Phycomycetaceae</taxon>
        <taxon>Phycomyces</taxon>
    </lineage>
</organism>
<accession>A0A163ASL2</accession>
<keyword evidence="2" id="KW-1185">Reference proteome</keyword>
<dbReference type="OrthoDB" id="2206543at2759"/>
<reference evidence="2" key="1">
    <citation type="submission" date="2015-06" db="EMBL/GenBank/DDBJ databases">
        <title>Expansion of signal transduction pathways in fungi by whole-genome duplication.</title>
        <authorList>
            <consortium name="DOE Joint Genome Institute"/>
            <person name="Corrochano L.M."/>
            <person name="Kuo A."/>
            <person name="Marcet-Houben M."/>
            <person name="Polaino S."/>
            <person name="Salamov A."/>
            <person name="Villalobos J.M."/>
            <person name="Alvarez M.I."/>
            <person name="Avalos J."/>
            <person name="Benito E.P."/>
            <person name="Benoit I."/>
            <person name="Burger G."/>
            <person name="Camino L.P."/>
            <person name="Canovas D."/>
            <person name="Cerda-Olmedo E."/>
            <person name="Cheng J.-F."/>
            <person name="Dominguez A."/>
            <person name="Elias M."/>
            <person name="Eslava A.P."/>
            <person name="Glaser F."/>
            <person name="Grimwood J."/>
            <person name="Gutierrez G."/>
            <person name="Heitman J."/>
            <person name="Henrissat B."/>
            <person name="Iturriaga E.A."/>
            <person name="Lang B.F."/>
            <person name="Lavin J.L."/>
            <person name="Lee S."/>
            <person name="Li W."/>
            <person name="Lindquist E."/>
            <person name="Lopez-Garcia S."/>
            <person name="Luque E.M."/>
            <person name="Marcos A.T."/>
            <person name="Martin J."/>
            <person name="McCluskey K."/>
            <person name="Medina H.R."/>
            <person name="Miralles-Duran A."/>
            <person name="Miyazaki A."/>
            <person name="Munoz-Torres E."/>
            <person name="Oguiza J.A."/>
            <person name="Ohm R."/>
            <person name="Olmedo M."/>
            <person name="Orejas M."/>
            <person name="Ortiz-Castellanos L."/>
            <person name="Pisabarro A.G."/>
            <person name="Rodriguez-Romero J."/>
            <person name="Ruiz-Herrera J."/>
            <person name="Ruiz-Vazquez R."/>
            <person name="Sanz C."/>
            <person name="Schackwitz W."/>
            <person name="Schmutz J."/>
            <person name="Shahriari M."/>
            <person name="Shelest E."/>
            <person name="Silva-Franco F."/>
            <person name="Soanes D."/>
            <person name="Syed K."/>
            <person name="Tagua V.G."/>
            <person name="Talbot N.J."/>
            <person name="Thon M."/>
            <person name="De vries R.P."/>
            <person name="Wiebenga A."/>
            <person name="Yadav J.S."/>
            <person name="Braun E.L."/>
            <person name="Baker S."/>
            <person name="Garre V."/>
            <person name="Horwitz B."/>
            <person name="Torres-Martinez S."/>
            <person name="Idnurm A."/>
            <person name="Herrera-Estrella A."/>
            <person name="Gabaldon T."/>
            <person name="Grigoriev I.V."/>
        </authorList>
    </citation>
    <scope>NUCLEOTIDE SEQUENCE [LARGE SCALE GENOMIC DNA]</scope>
    <source>
        <strain evidence="2">NRRL 1555(-)</strain>
    </source>
</reference>
<evidence type="ECO:0000313" key="2">
    <source>
        <dbReference type="Proteomes" id="UP000077315"/>
    </source>
</evidence>
<name>A0A163ASL2_PHYB8</name>
<sequence length="330" mass="36853">MTLKKSIPLSIHTPSRASLSQLSDKPSLKSPAPLVQELSSSRLKKTLFKKTLTKSFAPQTPSLPVGAQTIIKSSITPIATSDCPPTARKQQIFYLTVLDQLVMNLTCINFATKRISFFVIDYDEDHKRCITLAAKDAIIADLRSSLALLKEAFDKISQSRILDIHCPAHRVIELLVHGDFKSKLIDLFHKQKIVPIAHFSPLDGKIICDPKLALESLDVHASKAQELFDNRILRMCLHQPAYLGNNMMHHFSTISINRVSATTLAEYLTQRKTIITTLTGPNIEDLQDTTTTAKTKDDPNAIIDNIGDSKSNEFDNNMELEDTQNNCMNE</sequence>
<dbReference type="AlphaFoldDB" id="A0A163ASL2"/>
<dbReference type="Proteomes" id="UP000077315">
    <property type="component" value="Unassembled WGS sequence"/>
</dbReference>
<dbReference type="VEuPathDB" id="FungiDB:PHYBLDRAFT_166749"/>
<dbReference type="EMBL" id="KV440977">
    <property type="protein sequence ID" value="OAD75511.1"/>
    <property type="molecule type" value="Genomic_DNA"/>
</dbReference>